<dbReference type="AlphaFoldDB" id="A0A2N5T398"/>
<proteinExistence type="predicted"/>
<feature type="region of interest" description="Disordered" evidence="1">
    <location>
        <begin position="202"/>
        <end position="240"/>
    </location>
</feature>
<dbReference type="OrthoDB" id="2500352at2759"/>
<name>A0A2N5T398_9BASI</name>
<reference evidence="2 3" key="1">
    <citation type="submission" date="2017-11" db="EMBL/GenBank/DDBJ databases">
        <title>De novo assembly and phasing of dikaryotic genomes from two isolates of Puccinia coronata f. sp. avenae, the causal agent of oat crown rust.</title>
        <authorList>
            <person name="Miller M.E."/>
            <person name="Zhang Y."/>
            <person name="Omidvar V."/>
            <person name="Sperschneider J."/>
            <person name="Schwessinger B."/>
            <person name="Raley C."/>
            <person name="Palmer J.M."/>
            <person name="Garnica D."/>
            <person name="Upadhyaya N."/>
            <person name="Rathjen J."/>
            <person name="Taylor J.M."/>
            <person name="Park R.F."/>
            <person name="Dodds P.N."/>
            <person name="Hirsch C.D."/>
            <person name="Kianian S.F."/>
            <person name="Figueroa M."/>
        </authorList>
    </citation>
    <scope>NUCLEOTIDE SEQUENCE [LARGE SCALE GENOMIC DNA]</scope>
    <source>
        <strain evidence="2">12NC29</strain>
    </source>
</reference>
<evidence type="ECO:0000313" key="2">
    <source>
        <dbReference type="EMBL" id="PLW19960.1"/>
    </source>
</evidence>
<dbReference type="InterPro" id="IPR036047">
    <property type="entry name" value="F-box-like_dom_sf"/>
</dbReference>
<evidence type="ECO:0000256" key="1">
    <source>
        <dbReference type="SAM" id="MobiDB-lite"/>
    </source>
</evidence>
<organism evidence="2 3">
    <name type="scientific">Puccinia coronata f. sp. avenae</name>
    <dbReference type="NCBI Taxonomy" id="200324"/>
    <lineage>
        <taxon>Eukaryota</taxon>
        <taxon>Fungi</taxon>
        <taxon>Dikarya</taxon>
        <taxon>Basidiomycota</taxon>
        <taxon>Pucciniomycotina</taxon>
        <taxon>Pucciniomycetes</taxon>
        <taxon>Pucciniales</taxon>
        <taxon>Pucciniaceae</taxon>
        <taxon>Puccinia</taxon>
    </lineage>
</organism>
<comment type="caution">
    <text evidence="2">The sequence shown here is derived from an EMBL/GenBank/DDBJ whole genome shotgun (WGS) entry which is preliminary data.</text>
</comment>
<gene>
    <name evidence="2" type="ORF">PCANC_11957</name>
</gene>
<dbReference type="EMBL" id="PGCJ01000805">
    <property type="protein sequence ID" value="PLW19960.1"/>
    <property type="molecule type" value="Genomic_DNA"/>
</dbReference>
<accession>A0A2N5T398</accession>
<dbReference type="Proteomes" id="UP000235388">
    <property type="component" value="Unassembled WGS sequence"/>
</dbReference>
<sequence>MRKCLYKRVRPREHFSVARIRSQETCDRSGMPTILDLPQELLEFVFSHLVNTPTLTRHPGYRPHSVACIVGSLRLVCRAWADWLYEHHLYHTLSFTSSTQSLAFIDYLGKRSRKLPRAKCQYLRVGSITTGDGPAPLSPTTWISAETLESLIDLFSDTIVTLDLTFVVFFTLPSQTINALGRIKQLHNLWLDFKRGWPRSTDASIAGTQSENSDVSSELALSQESNVSIQGTRSEELDASMEGNRSEDLDAWIEEHPSWLNSLMMEAQGLKLLQLALPLFQMSIPDLMAGARYPAITYLKVDVVRIRPNVLLSIATALKPSLKFLSLANCVEHTVQLLLPVYETLRETLEGFSVSFTQSLTPIRNLSFSKLRVLAVYWLTDFGLLSQPLFSQSPIEILAIAASSTTLDPLTLDTFSKLPQLKKLVFMEARPDYSPPTTWLKVCEARHIKCINVDHSELSLLAVSQIHQLLKFVVHFYL</sequence>
<evidence type="ECO:0000313" key="3">
    <source>
        <dbReference type="Proteomes" id="UP000235388"/>
    </source>
</evidence>
<protein>
    <submittedName>
        <fullName evidence="2">Uncharacterized protein</fullName>
    </submittedName>
</protein>
<feature type="compositionally biased region" description="Polar residues" evidence="1">
    <location>
        <begin position="202"/>
        <end position="232"/>
    </location>
</feature>
<dbReference type="SUPFAM" id="SSF81383">
    <property type="entry name" value="F-box domain"/>
    <property type="match status" value="1"/>
</dbReference>
<keyword evidence="3" id="KW-1185">Reference proteome</keyword>